<comment type="caution">
    <text evidence="3">The sequence shown here is derived from an EMBL/GenBank/DDBJ whole genome shotgun (WGS) entry which is preliminary data.</text>
</comment>
<proteinExistence type="predicted"/>
<dbReference type="Pfam" id="PF18758">
    <property type="entry name" value="KDZ"/>
    <property type="match status" value="1"/>
</dbReference>
<organism evidence="3 4">
    <name type="scientific">Mycena albidolilacea</name>
    <dbReference type="NCBI Taxonomy" id="1033008"/>
    <lineage>
        <taxon>Eukaryota</taxon>
        <taxon>Fungi</taxon>
        <taxon>Dikarya</taxon>
        <taxon>Basidiomycota</taxon>
        <taxon>Agaricomycotina</taxon>
        <taxon>Agaricomycetes</taxon>
        <taxon>Agaricomycetidae</taxon>
        <taxon>Agaricales</taxon>
        <taxon>Marasmiineae</taxon>
        <taxon>Mycenaceae</taxon>
        <taxon>Mycena</taxon>
    </lineage>
</organism>
<dbReference type="InterPro" id="IPR040521">
    <property type="entry name" value="KDZ"/>
</dbReference>
<keyword evidence="4" id="KW-1185">Reference proteome</keyword>
<accession>A0AAD6ZV77</accession>
<evidence type="ECO:0000259" key="2">
    <source>
        <dbReference type="Pfam" id="PF18803"/>
    </source>
</evidence>
<sequence>MKSVRSKKNQNVSRRNATASTSMLATNLPTYKITYHTDSSVPQSEERYLANTTVARPASSVNPAPEVDMIEGGASLLFPDAHEEEPGAVPAYETTALCDEKGAKKRQTVAHMDELKAQQAVFLDTMLSLHYSSQLHTPCSCSVDRHVRTVACTECLQVELLCPQCWLHKHRTMPTHWALIWDAKGIFFQKHDFCRVMKNTLIALGHYGKRCPEADLAQTFTLVDTNGIHATTIKFCRCKTVDGERGAPAFQQLLCVGIFPGSIEDPKTGYTLGLLEYYRKERNQRKGSAYNFVHILQRMADPSLRARFRWDIYANFLAITRFHQHLSVIMQRGHAHRDNVPLPGKADCPYPNHAIGYLGIQCAACPERGVNMPSIVNVPRFLWHLVSQHVTIDGNYKNNMFFKREDGSDTALTDGNMHFPPQKEYKQIAKEYVIAKEDEEVPCKAHIGSIRHLGHAKYGNVAISSVVGTACDHAVVSAFVDMLVGEAFALGTYAQREGLRHTNSPPRGPESATPLVVSYDSYCSFVVNQLKRATVLFPKDSWFHEMLEEVEGQIPADHINGHGPDCQCVWQAVYFACRAHFHGETVEMIWGFLNPLGASMRQMTGGARHDTINFVIDAWNTRKVLRQAELLAGERADALWLFELYMAVLEDFSRQHSTEVGGWSQLSQKVRKSDDGKLASVYQHQSTKVLTIENVLASLLAEEQEQRQRLPRAARSEPMTLLAQWVRDGMDIECQQVLVIVFLKNHNTITRVRDSLNITLKNFRERQRTIYPHLTLSALDVNEPELTAIQLPSYRMKHGQRTTTDATDSDSQLRQAEIKLRCSEADSGILAVRAASLALSAIRKARELDYRGQVGITRSQRNIQNAELIKFFEMDMYNKAWAALMHLGHIPKDATEPYPPLTLRDTRRKETHLHRMQGDSRLFDGTAWYLQSGGTVHSGGFSSSLSLVKRRDEDEGQPQFMTGTQTLKRAGGVVKSPWAPKRLKDIIPDGVAVDCPVSEAGTGAGREEEKEGGEGKKKRGDGWIWLESVSRGVAGEGKLAEYKRESDRVQWFRTEAEMYRWLEAYEREHVELFCVIARFRRDSEVWTGHADCDEMENGGLTGAGAFAQMQAAMYQRLQHNTEVHFRSPESGAHHDWVTAMSFDELVAKVDSWRDGVFSWMDGMGIYWAYKDF</sequence>
<dbReference type="Pfam" id="PF18803">
    <property type="entry name" value="CxC2"/>
    <property type="match status" value="1"/>
</dbReference>
<reference evidence="3" key="1">
    <citation type="submission" date="2023-03" db="EMBL/GenBank/DDBJ databases">
        <title>Massive genome expansion in bonnet fungi (Mycena s.s.) driven by repeated elements and novel gene families across ecological guilds.</title>
        <authorList>
            <consortium name="Lawrence Berkeley National Laboratory"/>
            <person name="Harder C.B."/>
            <person name="Miyauchi S."/>
            <person name="Viragh M."/>
            <person name="Kuo A."/>
            <person name="Thoen E."/>
            <person name="Andreopoulos B."/>
            <person name="Lu D."/>
            <person name="Skrede I."/>
            <person name="Drula E."/>
            <person name="Henrissat B."/>
            <person name="Morin E."/>
            <person name="Kohler A."/>
            <person name="Barry K."/>
            <person name="LaButti K."/>
            <person name="Morin E."/>
            <person name="Salamov A."/>
            <person name="Lipzen A."/>
            <person name="Mereny Z."/>
            <person name="Hegedus B."/>
            <person name="Baldrian P."/>
            <person name="Stursova M."/>
            <person name="Weitz H."/>
            <person name="Taylor A."/>
            <person name="Grigoriev I.V."/>
            <person name="Nagy L.G."/>
            <person name="Martin F."/>
            <person name="Kauserud H."/>
        </authorList>
    </citation>
    <scope>NUCLEOTIDE SEQUENCE</scope>
    <source>
        <strain evidence="3">CBHHK002</strain>
    </source>
</reference>
<dbReference type="Proteomes" id="UP001218218">
    <property type="component" value="Unassembled WGS sequence"/>
</dbReference>
<feature type="region of interest" description="Disordered" evidence="1">
    <location>
        <begin position="1"/>
        <end position="23"/>
    </location>
</feature>
<dbReference type="AlphaFoldDB" id="A0AAD6ZV77"/>
<evidence type="ECO:0000256" key="1">
    <source>
        <dbReference type="SAM" id="MobiDB-lite"/>
    </source>
</evidence>
<evidence type="ECO:0000313" key="4">
    <source>
        <dbReference type="Proteomes" id="UP001218218"/>
    </source>
</evidence>
<feature type="domain" description="CxC2-like cysteine cluster KDZ transposase-associated" evidence="2">
    <location>
        <begin position="202"/>
        <end position="301"/>
    </location>
</feature>
<feature type="region of interest" description="Disordered" evidence="1">
    <location>
        <begin position="998"/>
        <end position="1018"/>
    </location>
</feature>
<feature type="compositionally biased region" description="Basic and acidic residues" evidence="1">
    <location>
        <begin position="1005"/>
        <end position="1015"/>
    </location>
</feature>
<evidence type="ECO:0000313" key="3">
    <source>
        <dbReference type="EMBL" id="KAJ7340894.1"/>
    </source>
</evidence>
<name>A0AAD6ZV77_9AGAR</name>
<gene>
    <name evidence="3" type="ORF">DFH08DRAFT_963737</name>
</gene>
<dbReference type="EMBL" id="JARIHO010000026">
    <property type="protein sequence ID" value="KAJ7340894.1"/>
    <property type="molecule type" value="Genomic_DNA"/>
</dbReference>
<dbReference type="InterPro" id="IPR041457">
    <property type="entry name" value="CxC2_KDZ-assoc"/>
</dbReference>
<protein>
    <recommendedName>
        <fullName evidence="2">CxC2-like cysteine cluster KDZ transposase-associated domain-containing protein</fullName>
    </recommendedName>
</protein>
<feature type="compositionally biased region" description="Polar residues" evidence="1">
    <location>
        <begin position="9"/>
        <end position="23"/>
    </location>
</feature>